<accession>A0A1G7LXQ6</accession>
<evidence type="ECO:0000313" key="1">
    <source>
        <dbReference type="EMBL" id="SDF54171.1"/>
    </source>
</evidence>
<evidence type="ECO:0000313" key="2">
    <source>
        <dbReference type="Proteomes" id="UP000199076"/>
    </source>
</evidence>
<dbReference type="AlphaFoldDB" id="A0A1G7LXQ6"/>
<sequence length="61" mass="7212">MYISADLVDRMKDRYRKINGELMINDGEEIELNKHFYEGLIKAGLENPDLKDIVLDQRENE</sequence>
<organism evidence="1 2">
    <name type="scientific">Halorientalis regularis</name>
    <dbReference type="NCBI Taxonomy" id="660518"/>
    <lineage>
        <taxon>Archaea</taxon>
        <taxon>Methanobacteriati</taxon>
        <taxon>Methanobacteriota</taxon>
        <taxon>Stenosarchaea group</taxon>
        <taxon>Halobacteria</taxon>
        <taxon>Halobacteriales</taxon>
        <taxon>Haloarculaceae</taxon>
        <taxon>Halorientalis</taxon>
    </lineage>
</organism>
<dbReference type="EMBL" id="FNBK01000007">
    <property type="protein sequence ID" value="SDF54171.1"/>
    <property type="molecule type" value="Genomic_DNA"/>
</dbReference>
<name>A0A1G7LXQ6_9EURY</name>
<dbReference type="Proteomes" id="UP000199076">
    <property type="component" value="Unassembled WGS sequence"/>
</dbReference>
<proteinExistence type="predicted"/>
<protein>
    <submittedName>
        <fullName evidence="1">Uncharacterized protein</fullName>
    </submittedName>
</protein>
<dbReference type="STRING" id="660518.SAMN05216218_10761"/>
<gene>
    <name evidence="1" type="ORF">SAMN05216218_10761</name>
</gene>
<keyword evidence="2" id="KW-1185">Reference proteome</keyword>
<reference evidence="2" key="1">
    <citation type="submission" date="2016-10" db="EMBL/GenBank/DDBJ databases">
        <authorList>
            <person name="Varghese N."/>
            <person name="Submissions S."/>
        </authorList>
    </citation>
    <scope>NUCLEOTIDE SEQUENCE [LARGE SCALE GENOMIC DNA]</scope>
    <source>
        <strain evidence="2">IBRC-M 10760</strain>
    </source>
</reference>